<dbReference type="InParanoid" id="A0A4S2MPK5"/>
<evidence type="ECO:0000313" key="3">
    <source>
        <dbReference type="EMBL" id="TGZ78985.1"/>
    </source>
</evidence>
<proteinExistence type="predicted"/>
<dbReference type="EMBL" id="ML220135">
    <property type="protein sequence ID" value="TGZ78985.1"/>
    <property type="molecule type" value="Genomic_DNA"/>
</dbReference>
<dbReference type="Proteomes" id="UP000298138">
    <property type="component" value="Unassembled WGS sequence"/>
</dbReference>
<dbReference type="AlphaFoldDB" id="A0A4S2MPK5"/>
<feature type="non-terminal residue" evidence="3">
    <location>
        <position position="375"/>
    </location>
</feature>
<feature type="transmembrane region" description="Helical" evidence="2">
    <location>
        <begin position="44"/>
        <end position="63"/>
    </location>
</feature>
<feature type="compositionally biased region" description="Low complexity" evidence="1">
    <location>
        <begin position="219"/>
        <end position="243"/>
    </location>
</feature>
<feature type="region of interest" description="Disordered" evidence="1">
    <location>
        <begin position="180"/>
        <end position="249"/>
    </location>
</feature>
<feature type="transmembrane region" description="Helical" evidence="2">
    <location>
        <begin position="136"/>
        <end position="157"/>
    </location>
</feature>
<feature type="region of interest" description="Disordered" evidence="1">
    <location>
        <begin position="63"/>
        <end position="82"/>
    </location>
</feature>
<protein>
    <submittedName>
        <fullName evidence="3">Uncharacterized protein</fullName>
    </submittedName>
</protein>
<reference evidence="3 4" key="1">
    <citation type="submission" date="2019-04" db="EMBL/GenBank/DDBJ databases">
        <title>Comparative genomics and transcriptomics to analyze fruiting body development in filamentous ascomycetes.</title>
        <authorList>
            <consortium name="DOE Joint Genome Institute"/>
            <person name="Lutkenhaus R."/>
            <person name="Traeger S."/>
            <person name="Breuer J."/>
            <person name="Kuo A."/>
            <person name="Lipzen A."/>
            <person name="Pangilinan J."/>
            <person name="Dilworth D."/>
            <person name="Sandor L."/>
            <person name="Poggeler S."/>
            <person name="Barry K."/>
            <person name="Grigoriev I.V."/>
            <person name="Nowrousian M."/>
        </authorList>
    </citation>
    <scope>NUCLEOTIDE SEQUENCE [LARGE SCALE GENOMIC DNA]</scope>
    <source>
        <strain evidence="3 4">CBS 389.68</strain>
    </source>
</reference>
<feature type="transmembrane region" description="Helical" evidence="2">
    <location>
        <begin position="338"/>
        <end position="357"/>
    </location>
</feature>
<keyword evidence="2" id="KW-1133">Transmembrane helix</keyword>
<feature type="compositionally biased region" description="Polar residues" evidence="1">
    <location>
        <begin position="70"/>
        <end position="82"/>
    </location>
</feature>
<evidence type="ECO:0000256" key="1">
    <source>
        <dbReference type="SAM" id="MobiDB-lite"/>
    </source>
</evidence>
<sequence>MLSNWLISNKVSRMRDINTCFQVAMLFAIFSMSGQEPAPHAIDVYIIVVQIVGSLCTVSSHNLKKASPRSPATANKPDSSTTSWGSVLRFLIYWTISAYSTFFWFRGFRSMRPLEPGCTAKAWIFAKVSFEGWFRIFMRVLSTAALVLYTILSAYLIHRMWRNMIRDSVVGEWRRKRRRKVEAAREREREKVREREEVRERESVAQREKEMEMEMAGKTNTTTRSTSTASKPPSITSAAATTTPPFPHALSAAQNQTRDAITALTTLTTTYKQELKAKEGEALETMDVLTNPRKEIPLLNAYTPLFCVSLFACSIAAIECMIQWNGIVGVKEVMSTGQMIPLVTGAGGLLRVWYVMWREPESWWFWVDGVGAWWS</sequence>
<evidence type="ECO:0000313" key="4">
    <source>
        <dbReference type="Proteomes" id="UP000298138"/>
    </source>
</evidence>
<name>A0A4S2MPK5_9PEZI</name>
<feature type="compositionally biased region" description="Basic and acidic residues" evidence="1">
    <location>
        <begin position="181"/>
        <end position="212"/>
    </location>
</feature>
<feature type="transmembrane region" description="Helical" evidence="2">
    <location>
        <begin position="299"/>
        <end position="318"/>
    </location>
</feature>
<accession>A0A4S2MPK5</accession>
<evidence type="ECO:0000256" key="2">
    <source>
        <dbReference type="SAM" id="Phobius"/>
    </source>
</evidence>
<keyword evidence="4" id="KW-1185">Reference proteome</keyword>
<keyword evidence="2" id="KW-0472">Membrane</keyword>
<feature type="transmembrane region" description="Helical" evidence="2">
    <location>
        <begin position="84"/>
        <end position="105"/>
    </location>
</feature>
<gene>
    <name evidence="3" type="ORF">EX30DRAFT_365512</name>
</gene>
<dbReference type="OrthoDB" id="5418607at2759"/>
<organism evidence="3 4">
    <name type="scientific">Ascodesmis nigricans</name>
    <dbReference type="NCBI Taxonomy" id="341454"/>
    <lineage>
        <taxon>Eukaryota</taxon>
        <taxon>Fungi</taxon>
        <taxon>Dikarya</taxon>
        <taxon>Ascomycota</taxon>
        <taxon>Pezizomycotina</taxon>
        <taxon>Pezizomycetes</taxon>
        <taxon>Pezizales</taxon>
        <taxon>Ascodesmidaceae</taxon>
        <taxon>Ascodesmis</taxon>
    </lineage>
</organism>
<keyword evidence="2" id="KW-0812">Transmembrane</keyword>